<sequence length="167" mass="18145">MFSSSHSTLTPWFWPQGYSSALSHHPRTPSSSQTVEPSYFYESNQDSAFLQVELPGVAKEHISIEIQGHHLTLSARRFRTSKLAPLSSSTEGGDAAEAQDADHTATPAASEPGPADPTPAFTYVLELRLANDTDLEAVKVESYVNGILTIRIPVVSSTSSRKITIEM</sequence>
<evidence type="ECO:0000256" key="1">
    <source>
        <dbReference type="PROSITE-ProRule" id="PRU00285"/>
    </source>
</evidence>
<dbReference type="EMBL" id="NBIV01000054">
    <property type="protein sequence ID" value="PXF45741.1"/>
    <property type="molecule type" value="Genomic_DNA"/>
</dbReference>
<feature type="domain" description="SHSP" evidence="3">
    <location>
        <begin position="30"/>
        <end position="167"/>
    </location>
</feature>
<dbReference type="STRING" id="448386.A0A2V3IUF0"/>
<evidence type="ECO:0000256" key="2">
    <source>
        <dbReference type="SAM" id="MobiDB-lite"/>
    </source>
</evidence>
<evidence type="ECO:0000313" key="4">
    <source>
        <dbReference type="EMBL" id="PXF45741.1"/>
    </source>
</evidence>
<protein>
    <recommendedName>
        <fullName evidence="3">SHSP domain-containing protein</fullName>
    </recommendedName>
</protein>
<proteinExistence type="inferred from homology"/>
<dbReference type="Proteomes" id="UP000247409">
    <property type="component" value="Unassembled WGS sequence"/>
</dbReference>
<dbReference type="AlphaFoldDB" id="A0A2V3IUF0"/>
<gene>
    <name evidence="4" type="ORF">BWQ96_04509</name>
</gene>
<accession>A0A2V3IUF0</accession>
<dbReference type="CDD" id="cd06464">
    <property type="entry name" value="ACD_sHsps-like"/>
    <property type="match status" value="1"/>
</dbReference>
<dbReference type="SUPFAM" id="SSF49764">
    <property type="entry name" value="HSP20-like chaperones"/>
    <property type="match status" value="1"/>
</dbReference>
<comment type="similarity">
    <text evidence="1">Belongs to the small heat shock protein (HSP20) family.</text>
</comment>
<dbReference type="InterPro" id="IPR008978">
    <property type="entry name" value="HSP20-like_chaperone"/>
</dbReference>
<feature type="region of interest" description="Disordered" evidence="2">
    <location>
        <begin position="84"/>
        <end position="117"/>
    </location>
</feature>
<name>A0A2V3IUF0_9FLOR</name>
<dbReference type="InterPro" id="IPR002068">
    <property type="entry name" value="A-crystallin/Hsp20_dom"/>
</dbReference>
<keyword evidence="5" id="KW-1185">Reference proteome</keyword>
<evidence type="ECO:0000259" key="3">
    <source>
        <dbReference type="PROSITE" id="PS01031"/>
    </source>
</evidence>
<dbReference type="PROSITE" id="PS01031">
    <property type="entry name" value="SHSP"/>
    <property type="match status" value="1"/>
</dbReference>
<reference evidence="4 5" key="1">
    <citation type="journal article" date="2018" name="Mol. Biol. Evol.">
        <title>Analysis of the draft genome of the red seaweed Gracilariopsis chorda provides insights into genome size evolution in Rhodophyta.</title>
        <authorList>
            <person name="Lee J."/>
            <person name="Yang E.C."/>
            <person name="Graf L."/>
            <person name="Yang J.H."/>
            <person name="Qiu H."/>
            <person name="Zel Zion U."/>
            <person name="Chan C.X."/>
            <person name="Stephens T.G."/>
            <person name="Weber A.P.M."/>
            <person name="Boo G.H."/>
            <person name="Boo S.M."/>
            <person name="Kim K.M."/>
            <person name="Shin Y."/>
            <person name="Jung M."/>
            <person name="Lee S.J."/>
            <person name="Yim H.S."/>
            <person name="Lee J.H."/>
            <person name="Bhattacharya D."/>
            <person name="Yoon H.S."/>
        </authorList>
    </citation>
    <scope>NUCLEOTIDE SEQUENCE [LARGE SCALE GENOMIC DNA]</scope>
    <source>
        <strain evidence="4 5">SKKU-2015</strain>
        <tissue evidence="4">Whole body</tissue>
    </source>
</reference>
<dbReference type="OrthoDB" id="5511210at2759"/>
<comment type="caution">
    <text evidence="4">The sequence shown here is derived from an EMBL/GenBank/DDBJ whole genome shotgun (WGS) entry which is preliminary data.</text>
</comment>
<dbReference type="Gene3D" id="2.60.40.790">
    <property type="match status" value="1"/>
</dbReference>
<evidence type="ECO:0000313" key="5">
    <source>
        <dbReference type="Proteomes" id="UP000247409"/>
    </source>
</evidence>
<organism evidence="4 5">
    <name type="scientific">Gracilariopsis chorda</name>
    <dbReference type="NCBI Taxonomy" id="448386"/>
    <lineage>
        <taxon>Eukaryota</taxon>
        <taxon>Rhodophyta</taxon>
        <taxon>Florideophyceae</taxon>
        <taxon>Rhodymeniophycidae</taxon>
        <taxon>Gracilariales</taxon>
        <taxon>Gracilariaceae</taxon>
        <taxon>Gracilariopsis</taxon>
    </lineage>
</organism>